<dbReference type="AlphaFoldDB" id="A0A8S0YLR0"/>
<organism evidence="2 3">
    <name type="scientific">Arctia plantaginis</name>
    <name type="common">Wood tiger moth</name>
    <name type="synonym">Phalaena plantaginis</name>
    <dbReference type="NCBI Taxonomy" id="874455"/>
    <lineage>
        <taxon>Eukaryota</taxon>
        <taxon>Metazoa</taxon>
        <taxon>Ecdysozoa</taxon>
        <taxon>Arthropoda</taxon>
        <taxon>Hexapoda</taxon>
        <taxon>Insecta</taxon>
        <taxon>Pterygota</taxon>
        <taxon>Neoptera</taxon>
        <taxon>Endopterygota</taxon>
        <taxon>Lepidoptera</taxon>
        <taxon>Glossata</taxon>
        <taxon>Ditrysia</taxon>
        <taxon>Noctuoidea</taxon>
        <taxon>Erebidae</taxon>
        <taxon>Arctiinae</taxon>
        <taxon>Arctia</taxon>
    </lineage>
</organism>
<dbReference type="EMBL" id="CADEBD010000034">
    <property type="protein sequence ID" value="CAB3220030.1"/>
    <property type="molecule type" value="Genomic_DNA"/>
</dbReference>
<proteinExistence type="predicted"/>
<feature type="region of interest" description="Disordered" evidence="1">
    <location>
        <begin position="1"/>
        <end position="26"/>
    </location>
</feature>
<evidence type="ECO:0000313" key="3">
    <source>
        <dbReference type="Proteomes" id="UP000494256"/>
    </source>
</evidence>
<reference evidence="2 3" key="1">
    <citation type="submission" date="2020-04" db="EMBL/GenBank/DDBJ databases">
        <authorList>
            <person name="Wallbank WR R."/>
            <person name="Pardo Diaz C."/>
            <person name="Kozak K."/>
            <person name="Martin S."/>
            <person name="Jiggins C."/>
            <person name="Moest M."/>
            <person name="Warren A I."/>
            <person name="Byers J.R.P. K."/>
            <person name="Montejo-Kovacevich G."/>
            <person name="Yen C E."/>
        </authorList>
    </citation>
    <scope>NUCLEOTIDE SEQUENCE [LARGE SCALE GENOMIC DNA]</scope>
</reference>
<protein>
    <submittedName>
        <fullName evidence="2">Uncharacterized protein</fullName>
    </submittedName>
</protein>
<accession>A0A8S0YLR0</accession>
<evidence type="ECO:0000256" key="1">
    <source>
        <dbReference type="SAM" id="MobiDB-lite"/>
    </source>
</evidence>
<sequence length="1033" mass="112432">MRVCRSPSSYMSRPSSASARSHSRRASRCSSRAPRVYVGVRYACVSLTVVVHVEAEQRVGALTQQARVALQLQGAACVCVCVAHRRRTCRGRAARRRAHTAGARRAAAPGRRVCTWVLGMRVCRSPSSYMSRPSSASARSHSRRASRCSSRAPRVYVGVRYACVSLTVVVHVEAEQRVGALTQQARVALQLQGAACVCVCVAHRRRTCRGRAARRRAHTAGARRAAAPGRRVCTWVLGMRVCRSPSSYMSRPSSASARSHSRRASRCSSRAPRVYVGVRYACVSLTVVVHVEAEQRVGALTQQARVALQLQGAACVCVCVAHRRRTCRGRAARRRAHTAGARRAAAPGRRVCTWVLGMRVCRSPSSYMSRPSSASARSHSRRASRCSSRAPRVYVGVRYACVSLTVVVHVEAEQRVGALTQQARVALQLQGAACVCVCVAHRRRTCRGRAARRRAHTAGARRAAAPGRRVCTWVLGMRVCRSPSSYMSRPSSASARSHSRRASRCSSRAPRVYVGVRYACVSLTVVVHVEAEQRVGALTQQARVALQLQGAACVCVCVAHRRRTCRGRAARRRAHTAGARRAAAPGRRVCTWVLGMRVCRSPSSYMSRPSSASARSHSRRASRCSSRAPRVYVGVRYACVSLTVVVHVEAEQRVGALTQQARVALQLQGAACVCVCVAHRRRTCRGRAARRRAHTAGARRAAAPGRRVCTWVLGMRVCRSPSSYMSRPSSASARSHSRRASRCSSRAPRVYVGVRYACVSLTVVVHVEAEQRVGALTQQARVALQLQGAACVCVCVAHRRRTCRGRAARRRAHTAGARRAAAPGRRVCTWVLGMRVCRSPSSYMSRPSSASARSHSRRASRCSSRAPRVYVGVRYACVSLTVVVHVEAEQRVGALTQQARVALQLQGAACVCVCVAHRRRTCRGRAARRRAHTAGARRAAAPGRRVCTWVLGMRVCRSPSSYMSRPSSASARSHSRRASRCSSRAPRVYVGVRYACVSLTVVVHVEAEQRVGALTQQARVALQLQGAACVRGC</sequence>
<comment type="caution">
    <text evidence="2">The sequence shown here is derived from an EMBL/GenBank/DDBJ whole genome shotgun (WGS) entry which is preliminary data.</text>
</comment>
<evidence type="ECO:0000313" key="2">
    <source>
        <dbReference type="EMBL" id="CAB3220030.1"/>
    </source>
</evidence>
<dbReference type="Proteomes" id="UP000494256">
    <property type="component" value="Unassembled WGS sequence"/>
</dbReference>
<name>A0A8S0YLR0_ARCPL</name>
<feature type="compositionally biased region" description="Low complexity" evidence="1">
    <location>
        <begin position="1"/>
        <end position="20"/>
    </location>
</feature>
<gene>
    <name evidence="2" type="ORF">APLA_LOCUS135</name>
</gene>
<dbReference type="OrthoDB" id="416253at2759"/>